<keyword evidence="1" id="KW-0812">Transmembrane</keyword>
<proteinExistence type="predicted"/>
<feature type="transmembrane region" description="Helical" evidence="1">
    <location>
        <begin position="12"/>
        <end position="39"/>
    </location>
</feature>
<name>A0A4D6EHZ3_9VIRU</name>
<evidence type="ECO:0000313" key="3">
    <source>
        <dbReference type="Proteomes" id="UP001237152"/>
    </source>
</evidence>
<evidence type="ECO:0000256" key="1">
    <source>
        <dbReference type="SAM" id="Phobius"/>
    </source>
</evidence>
<sequence length="501" mass="53532">MGAVRRRPAHTAGAVEVIVLVVVVIVLVVVVVALVLAGLRQKVSRQYGAPSHLCLVLTEAQRQGRATADAVARANAAQFPHMRMTRAEHILAAAVRLGWGLTLWDATGAIVTTLPPRRLPSAGATARFDNDNDADSDGNCMAQGRFDKLVDGDAVRRALSDGGIFQLTLPLPGDRFAQAPPPIVCRRDSISWTPRPDAMLAGDKRACSRWLAGHGIPVPPNAVVVMDVHALRRHPSVGAAAKDVVAMLGDRTDIEQLLGAGYDSNVSTAVVIKPIEGTCGRGIVADLVGMDAVAAALARSCRHTGITKWMIEKQIPGPSHRIIVACPPSGAPPRIVYMCERLPATVVGDGVHTINELLTADAQTRTLWHPPAPVADAEWMRRHGADPRQCVPNMGDVVRVRMPTNWAQGGAHWRVDPTTCLHHDNATMLCRAAACFPGRPFLVAMDTVGDPSVAWWRGDASGPMIHDVELNSGLEDIPGGCDWVPADESRVFDAILQAYGA</sequence>
<dbReference type="EMBL" id="MK174290">
    <property type="protein sequence ID" value="QBZ81052.1"/>
    <property type="molecule type" value="Genomic_DNA"/>
</dbReference>
<organism evidence="2 3">
    <name type="scientific">Pandoravirus celtis</name>
    <dbReference type="NCBI Taxonomy" id="2568002"/>
    <lineage>
        <taxon>Viruses</taxon>
        <taxon>Pandoravirus</taxon>
    </lineage>
</organism>
<keyword evidence="1" id="KW-1133">Transmembrane helix</keyword>
<accession>A0A4D6EHZ3</accession>
<keyword evidence="1" id="KW-0472">Membrane</keyword>
<gene>
    <name evidence="2" type="ORF">pclt_cds_457</name>
</gene>
<reference evidence="2" key="1">
    <citation type="journal article" date="2019" name="Front. Microbiol.">
        <title>Pandoravirus Celtis Illustrates the Microevolution Processes at Work in the Giant Pandoraviridae Genomes.</title>
        <authorList>
            <person name="Legendre M."/>
            <person name="Alempic J.M."/>
            <person name="Philippe N."/>
            <person name="Lartigue A."/>
            <person name="Jeudy S."/>
            <person name="Poirot O."/>
            <person name="Ta N.T."/>
            <person name="Nin S."/>
            <person name="Coute Y."/>
            <person name="Abergel C."/>
            <person name="Claverie J.M."/>
        </authorList>
    </citation>
    <scope>NUCLEOTIDE SEQUENCE</scope>
</reference>
<evidence type="ECO:0000313" key="2">
    <source>
        <dbReference type="EMBL" id="QBZ81052.1"/>
    </source>
</evidence>
<dbReference type="Proteomes" id="UP001237152">
    <property type="component" value="Segment"/>
</dbReference>
<dbReference type="SUPFAM" id="SSF56059">
    <property type="entry name" value="Glutathione synthetase ATP-binding domain-like"/>
    <property type="match status" value="1"/>
</dbReference>
<protein>
    <submittedName>
        <fullName evidence="2">Cyanophycin synthetase incomplete domain containing protein</fullName>
    </submittedName>
</protein>